<organism evidence="1 2">
    <name type="scientific">Pontiella sulfatireligans</name>
    <dbReference type="NCBI Taxonomy" id="2750658"/>
    <lineage>
        <taxon>Bacteria</taxon>
        <taxon>Pseudomonadati</taxon>
        <taxon>Kiritimatiellota</taxon>
        <taxon>Kiritimatiellia</taxon>
        <taxon>Kiritimatiellales</taxon>
        <taxon>Pontiellaceae</taxon>
        <taxon>Pontiella</taxon>
    </lineage>
</organism>
<evidence type="ECO:0008006" key="3">
    <source>
        <dbReference type="Google" id="ProtNLM"/>
    </source>
</evidence>
<keyword evidence="2" id="KW-1185">Reference proteome</keyword>
<dbReference type="Proteomes" id="UP000346198">
    <property type="component" value="Unassembled WGS sequence"/>
</dbReference>
<dbReference type="Gene3D" id="3.20.20.150">
    <property type="entry name" value="Divalent-metal-dependent TIM barrel enzymes"/>
    <property type="match status" value="1"/>
</dbReference>
<name>A0A6C2UFY2_9BACT</name>
<gene>
    <name evidence="1" type="ORF">SCARR_01178</name>
</gene>
<dbReference type="SUPFAM" id="SSF51658">
    <property type="entry name" value="Xylose isomerase-like"/>
    <property type="match status" value="1"/>
</dbReference>
<dbReference type="AlphaFoldDB" id="A0A6C2UFY2"/>
<reference evidence="1 2" key="1">
    <citation type="submission" date="2019-04" db="EMBL/GenBank/DDBJ databases">
        <authorList>
            <person name="Van Vliet M D."/>
        </authorList>
    </citation>
    <scope>NUCLEOTIDE SEQUENCE [LARGE SCALE GENOMIC DNA]</scope>
    <source>
        <strain evidence="1 2">F21</strain>
    </source>
</reference>
<proteinExistence type="predicted"/>
<evidence type="ECO:0000313" key="2">
    <source>
        <dbReference type="Proteomes" id="UP000346198"/>
    </source>
</evidence>
<dbReference type="EMBL" id="CAAHFH010000001">
    <property type="protein sequence ID" value="VGO19122.1"/>
    <property type="molecule type" value="Genomic_DNA"/>
</dbReference>
<accession>A0A6C2UFY2</accession>
<evidence type="ECO:0000313" key="1">
    <source>
        <dbReference type="EMBL" id="VGO19122.1"/>
    </source>
</evidence>
<protein>
    <recommendedName>
        <fullName evidence="3">Xylose isomerase-like TIM barrel domain-containing protein</fullName>
    </recommendedName>
</protein>
<sequence>MEIKFFTPHWGYEHRDFKTYCHDVAKAGFDGIELNLSTDPAETVVQLDLLKENGLEYVAQHSGTCAHDFEEHKAHYRENLERITALKPQKLNCHTGIDFFTFEQNLEIVDIALEVGASCGVPIVHETHRGRFPYHAALTFQYLEARTELRLTADFSHWCCVSESLLEGQEAFVDMAIERADHIHSRVGYDQGPQINDPRAPENAYIVERFLSWWDRIVEIHQAKDSETLTITTEFGPWPYTASLPLTQQAISSQWDINIYMMHLLRKRYR</sequence>
<dbReference type="RefSeq" id="WP_136060546.1">
    <property type="nucleotide sequence ID" value="NZ_CAAHFH010000001.1"/>
</dbReference>
<dbReference type="InterPro" id="IPR036237">
    <property type="entry name" value="Xyl_isomerase-like_sf"/>
</dbReference>